<dbReference type="FunFam" id="3.20.20.70:FF:000024">
    <property type="entry name" value="Indole-3-glycerol phosphate synthase"/>
    <property type="match status" value="1"/>
</dbReference>
<evidence type="ECO:0000256" key="2">
    <source>
        <dbReference type="ARBA" id="ARBA00004696"/>
    </source>
</evidence>
<comment type="catalytic activity">
    <reaction evidence="1 8">
        <text>1-(2-carboxyphenylamino)-1-deoxy-D-ribulose 5-phosphate + H(+) = (1S,2R)-1-C-(indol-3-yl)glycerol 3-phosphate + CO2 + H2O</text>
        <dbReference type="Rhea" id="RHEA:23476"/>
        <dbReference type="ChEBI" id="CHEBI:15377"/>
        <dbReference type="ChEBI" id="CHEBI:15378"/>
        <dbReference type="ChEBI" id="CHEBI:16526"/>
        <dbReference type="ChEBI" id="CHEBI:58613"/>
        <dbReference type="ChEBI" id="CHEBI:58866"/>
        <dbReference type="EC" id="4.1.1.48"/>
    </reaction>
</comment>
<dbReference type="NCBIfam" id="NF001373">
    <property type="entry name" value="PRK00278.1-6"/>
    <property type="match status" value="1"/>
</dbReference>
<dbReference type="KEGG" id="tpol:Mal48_02850"/>
<dbReference type="InterPro" id="IPR011060">
    <property type="entry name" value="RibuloseP-bd_barrel"/>
</dbReference>
<keyword evidence="6 8" id="KW-0057">Aromatic amino acid biosynthesis</keyword>
<evidence type="ECO:0000256" key="1">
    <source>
        <dbReference type="ARBA" id="ARBA00001633"/>
    </source>
</evidence>
<dbReference type="RefSeq" id="WP_145195354.1">
    <property type="nucleotide sequence ID" value="NZ_CP036267.1"/>
</dbReference>
<dbReference type="PANTHER" id="PTHR22854:SF2">
    <property type="entry name" value="INDOLE-3-GLYCEROL-PHOSPHATE SYNTHASE"/>
    <property type="match status" value="1"/>
</dbReference>
<accession>A0A517QHE2</accession>
<evidence type="ECO:0000313" key="10">
    <source>
        <dbReference type="EMBL" id="QDT31054.1"/>
    </source>
</evidence>
<keyword evidence="4 8" id="KW-0210">Decarboxylase</keyword>
<dbReference type="OrthoDB" id="9804217at2"/>
<dbReference type="Proteomes" id="UP000315724">
    <property type="component" value="Chromosome"/>
</dbReference>
<dbReference type="InterPro" id="IPR013798">
    <property type="entry name" value="Indole-3-glycerol_P_synth_dom"/>
</dbReference>
<evidence type="ECO:0000313" key="11">
    <source>
        <dbReference type="Proteomes" id="UP000315724"/>
    </source>
</evidence>
<gene>
    <name evidence="8 10" type="primary">trpC</name>
    <name evidence="10" type="ORF">Mal48_02850</name>
</gene>
<dbReference type="PANTHER" id="PTHR22854">
    <property type="entry name" value="TRYPTOPHAN BIOSYNTHESIS PROTEIN"/>
    <property type="match status" value="1"/>
</dbReference>
<dbReference type="GO" id="GO:0000162">
    <property type="term" value="P:L-tryptophan biosynthetic process"/>
    <property type="evidence" value="ECO:0007669"/>
    <property type="project" value="UniProtKB-UniRule"/>
</dbReference>
<evidence type="ECO:0000256" key="5">
    <source>
        <dbReference type="ARBA" id="ARBA00022822"/>
    </source>
</evidence>
<feature type="domain" description="Indole-3-glycerol phosphate synthase" evidence="9">
    <location>
        <begin position="5"/>
        <end position="256"/>
    </location>
</feature>
<dbReference type="HAMAP" id="MF_00134_B">
    <property type="entry name" value="IGPS_B"/>
    <property type="match status" value="1"/>
</dbReference>
<dbReference type="PROSITE" id="PS00614">
    <property type="entry name" value="IGPS"/>
    <property type="match status" value="1"/>
</dbReference>
<keyword evidence="7 8" id="KW-0456">Lyase</keyword>
<dbReference type="InterPro" id="IPR001468">
    <property type="entry name" value="Indole-3-GlycerolPSynthase_CS"/>
</dbReference>
<keyword evidence="5 8" id="KW-0822">Tryptophan biosynthesis</keyword>
<keyword evidence="11" id="KW-1185">Reference proteome</keyword>
<comment type="pathway">
    <text evidence="2 8">Amino-acid biosynthesis; L-tryptophan biosynthesis; L-tryptophan from chorismate: step 4/5.</text>
</comment>
<proteinExistence type="inferred from homology"/>
<dbReference type="EC" id="4.1.1.48" evidence="8"/>
<dbReference type="GO" id="GO:0004640">
    <property type="term" value="F:phosphoribosylanthranilate isomerase activity"/>
    <property type="evidence" value="ECO:0007669"/>
    <property type="project" value="TreeGrafter"/>
</dbReference>
<evidence type="ECO:0000256" key="8">
    <source>
        <dbReference type="HAMAP-Rule" id="MF_00134"/>
    </source>
</evidence>
<dbReference type="InterPro" id="IPR045186">
    <property type="entry name" value="Indole-3-glycerol_P_synth"/>
</dbReference>
<evidence type="ECO:0000256" key="6">
    <source>
        <dbReference type="ARBA" id="ARBA00023141"/>
    </source>
</evidence>
<protein>
    <recommendedName>
        <fullName evidence="8">Indole-3-glycerol phosphate synthase</fullName>
        <shortName evidence="8">IGPS</shortName>
        <ecNumber evidence="8">4.1.1.48</ecNumber>
    </recommendedName>
</protein>
<evidence type="ECO:0000259" key="9">
    <source>
        <dbReference type="Pfam" id="PF00218"/>
    </source>
</evidence>
<reference evidence="10 11" key="1">
    <citation type="submission" date="2019-02" db="EMBL/GenBank/DDBJ databases">
        <title>Deep-cultivation of Planctomycetes and their phenomic and genomic characterization uncovers novel biology.</title>
        <authorList>
            <person name="Wiegand S."/>
            <person name="Jogler M."/>
            <person name="Boedeker C."/>
            <person name="Pinto D."/>
            <person name="Vollmers J."/>
            <person name="Rivas-Marin E."/>
            <person name="Kohn T."/>
            <person name="Peeters S.H."/>
            <person name="Heuer A."/>
            <person name="Rast P."/>
            <person name="Oberbeckmann S."/>
            <person name="Bunk B."/>
            <person name="Jeske O."/>
            <person name="Meyerdierks A."/>
            <person name="Storesund J.E."/>
            <person name="Kallscheuer N."/>
            <person name="Luecker S."/>
            <person name="Lage O.M."/>
            <person name="Pohl T."/>
            <person name="Merkel B.J."/>
            <person name="Hornburger P."/>
            <person name="Mueller R.-W."/>
            <person name="Bruemmer F."/>
            <person name="Labrenz M."/>
            <person name="Spormann A.M."/>
            <person name="Op den Camp H."/>
            <person name="Overmann J."/>
            <person name="Amann R."/>
            <person name="Jetten M.S.M."/>
            <person name="Mascher T."/>
            <person name="Medema M.H."/>
            <person name="Devos D.P."/>
            <person name="Kaster A.-K."/>
            <person name="Ovreas L."/>
            <person name="Rohde M."/>
            <person name="Galperin M.Y."/>
            <person name="Jogler C."/>
        </authorList>
    </citation>
    <scope>NUCLEOTIDE SEQUENCE [LARGE SCALE GENOMIC DNA]</scope>
    <source>
        <strain evidence="10 11">Mal48</strain>
    </source>
</reference>
<comment type="similarity">
    <text evidence="8">Belongs to the TrpC family.</text>
</comment>
<keyword evidence="3 8" id="KW-0028">Amino-acid biosynthesis</keyword>
<dbReference type="AlphaFoldDB" id="A0A517QHE2"/>
<dbReference type="UniPathway" id="UPA00035">
    <property type="reaction ID" value="UER00043"/>
</dbReference>
<name>A0A517QHE2_9PLAN</name>
<dbReference type="InterPro" id="IPR013785">
    <property type="entry name" value="Aldolase_TIM"/>
</dbReference>
<sequence>MANVLDKIVEYKRGEIAAAKLRRSVADIQAEIVDAPQVRSFTEALKLHHPMGLIAEVKRASPSAGLIREDFDPVEIARIYEQNGAACISVLTDEHFFQGSLDYLEEVRKQAGIPVLRKDFILDPYQVYEARAAGADAILLIAECLDDRELLELYTLAVDLQMEALVEVYEPANVERVLQLNPPLVGVNNRNLQTFETDLNHTISLRKQIPDHILLVGESGIHTRADVLRLQGGGAHAILVGESLMRSEDIGSRVRDILGASSTSEKED</sequence>
<evidence type="ECO:0000256" key="4">
    <source>
        <dbReference type="ARBA" id="ARBA00022793"/>
    </source>
</evidence>
<dbReference type="NCBIfam" id="NF001377">
    <property type="entry name" value="PRK00278.2-4"/>
    <property type="match status" value="1"/>
</dbReference>
<dbReference type="GO" id="GO:0004425">
    <property type="term" value="F:indole-3-glycerol-phosphate synthase activity"/>
    <property type="evidence" value="ECO:0007669"/>
    <property type="project" value="UniProtKB-UniRule"/>
</dbReference>
<dbReference type="EMBL" id="CP036267">
    <property type="protein sequence ID" value="QDT31054.1"/>
    <property type="molecule type" value="Genomic_DNA"/>
</dbReference>
<dbReference type="Gene3D" id="3.20.20.70">
    <property type="entry name" value="Aldolase class I"/>
    <property type="match status" value="1"/>
</dbReference>
<evidence type="ECO:0000256" key="3">
    <source>
        <dbReference type="ARBA" id="ARBA00022605"/>
    </source>
</evidence>
<dbReference type="SUPFAM" id="SSF51366">
    <property type="entry name" value="Ribulose-phoshate binding barrel"/>
    <property type="match status" value="1"/>
</dbReference>
<dbReference type="CDD" id="cd00331">
    <property type="entry name" value="IGPS"/>
    <property type="match status" value="1"/>
</dbReference>
<dbReference type="Pfam" id="PF00218">
    <property type="entry name" value="IGPS"/>
    <property type="match status" value="1"/>
</dbReference>
<evidence type="ECO:0000256" key="7">
    <source>
        <dbReference type="ARBA" id="ARBA00023239"/>
    </source>
</evidence>
<organism evidence="10 11">
    <name type="scientific">Thalassoglobus polymorphus</name>
    <dbReference type="NCBI Taxonomy" id="2527994"/>
    <lineage>
        <taxon>Bacteria</taxon>
        <taxon>Pseudomonadati</taxon>
        <taxon>Planctomycetota</taxon>
        <taxon>Planctomycetia</taxon>
        <taxon>Planctomycetales</taxon>
        <taxon>Planctomycetaceae</taxon>
        <taxon>Thalassoglobus</taxon>
    </lineage>
</organism>